<reference evidence="6 7" key="1">
    <citation type="submission" date="2019-03" db="EMBL/GenBank/DDBJ databases">
        <title>Draft Genome Sequence of Desulfosporosinus fructosivorans Strain 63.6F, Isolated from Marine Sediment in the Baltic Sea.</title>
        <authorList>
            <person name="Hausmann B."/>
            <person name="Vandieken V."/>
            <person name="Pjevac P."/>
            <person name="Schreck K."/>
            <person name="Herbold C.W."/>
            <person name="Loy A."/>
        </authorList>
    </citation>
    <scope>NUCLEOTIDE SEQUENCE [LARGE SCALE GENOMIC DNA]</scope>
    <source>
        <strain evidence="6 7">63.6F</strain>
    </source>
</reference>
<feature type="transmembrane region" description="Helical" evidence="5">
    <location>
        <begin position="32"/>
        <end position="51"/>
    </location>
</feature>
<keyword evidence="7" id="KW-1185">Reference proteome</keyword>
<dbReference type="InterPro" id="IPR002293">
    <property type="entry name" value="AA/rel_permease1"/>
</dbReference>
<dbReference type="EMBL" id="SPQQ01000009">
    <property type="protein sequence ID" value="TGE36131.1"/>
    <property type="molecule type" value="Genomic_DNA"/>
</dbReference>
<dbReference type="RefSeq" id="WP_135550529.1">
    <property type="nucleotide sequence ID" value="NZ_SPQQ01000009.1"/>
</dbReference>
<dbReference type="Proteomes" id="UP000298460">
    <property type="component" value="Unassembled WGS sequence"/>
</dbReference>
<evidence type="ECO:0000256" key="1">
    <source>
        <dbReference type="ARBA" id="ARBA00004141"/>
    </source>
</evidence>
<evidence type="ECO:0000256" key="5">
    <source>
        <dbReference type="SAM" id="Phobius"/>
    </source>
</evidence>
<feature type="transmembrane region" description="Helical" evidence="5">
    <location>
        <begin position="228"/>
        <end position="253"/>
    </location>
</feature>
<feature type="transmembrane region" description="Helical" evidence="5">
    <location>
        <begin position="265"/>
        <end position="289"/>
    </location>
</feature>
<dbReference type="Gene3D" id="1.20.1740.10">
    <property type="entry name" value="Amino acid/polyamine transporter I"/>
    <property type="match status" value="1"/>
</dbReference>
<feature type="transmembrane region" description="Helical" evidence="5">
    <location>
        <begin position="358"/>
        <end position="377"/>
    </location>
</feature>
<evidence type="ECO:0000256" key="2">
    <source>
        <dbReference type="ARBA" id="ARBA00022692"/>
    </source>
</evidence>
<feature type="transmembrane region" description="Helical" evidence="5">
    <location>
        <begin position="110"/>
        <end position="134"/>
    </location>
</feature>
<dbReference type="GO" id="GO:0022857">
    <property type="term" value="F:transmembrane transporter activity"/>
    <property type="evidence" value="ECO:0007669"/>
    <property type="project" value="InterPro"/>
</dbReference>
<dbReference type="PANTHER" id="PTHR47704:SF1">
    <property type="entry name" value="POTASSIUM TRANSPORTER KIMA"/>
    <property type="match status" value="1"/>
</dbReference>
<accession>A0A4Z0QZA0</accession>
<feature type="transmembrane region" description="Helical" evidence="5">
    <location>
        <begin position="309"/>
        <end position="337"/>
    </location>
</feature>
<feature type="transmembrane region" description="Helical" evidence="5">
    <location>
        <begin position="57"/>
        <end position="89"/>
    </location>
</feature>
<sequence length="640" mass="70389">MRSFSKKLTHFSLYTLIFGNPLKSQNAEEHKVGILASIPIFGSSIISSQGYSVDEMLYVLVALGAIGFAQVSKVSLGVILLLVSIMLVYRKAIQKYPKGGGSYTIAREFLGVNYGLLAGAGLTLDYILTVAVSVSSAVENITGVIPWLATTPNHKVVVIVAIIIFMTIINLRGLKESAAVFALPVYFYLFSVLALVGVGVYKIVVFGVDPAMITPPIATPTHALTLFVVLRALAGGTTALTGIEAISNGVAAYKAPAQKKAIMTLFVLGVIVAVGLSGLSFLASKYHIIPTPHNTVMNQLGLIVYGQTIMYYMLMVCSALILVIAANTSFAGLPILLNLMARDGYAPRYFKNLGDRLVYDKGIWLLTIIGILLVIIFKGDTHLMIPLYAVGVLIGFALTGIGLAKHTLKLKDRNWLGDFVIFSFGGVVSSIIFVVFLITKFREGAWIVAVILPAMMIFFQHVHTVYEIEKDAIHPSAADIEQFTNRIAEINHRRESSDLSEYRNKSIVPVFDINKVVLKALLYAFESTPLVTAVHVASDMERAEKLRKHWNESNIGIELEIIESPYRAVIKDIIKYIDQLESDLRWTSITVVIPEYVPNKILQNFLHNQTGQLLKLLLLLRKNIYVTSIPYHPPTMSKVD</sequence>
<protein>
    <submittedName>
        <fullName evidence="6">APC family permease</fullName>
    </submittedName>
</protein>
<comment type="subcellular location">
    <subcellularLocation>
        <location evidence="1">Membrane</location>
        <topology evidence="1">Multi-pass membrane protein</topology>
    </subcellularLocation>
</comment>
<comment type="caution">
    <text evidence="6">The sequence shown here is derived from an EMBL/GenBank/DDBJ whole genome shotgun (WGS) entry which is preliminary data.</text>
</comment>
<evidence type="ECO:0000256" key="4">
    <source>
        <dbReference type="ARBA" id="ARBA00023136"/>
    </source>
</evidence>
<keyword evidence="2 5" id="KW-0812">Transmembrane</keyword>
<proteinExistence type="predicted"/>
<feature type="transmembrane region" description="Helical" evidence="5">
    <location>
        <begin position="185"/>
        <end position="208"/>
    </location>
</feature>
<feature type="transmembrane region" description="Helical" evidence="5">
    <location>
        <begin position="154"/>
        <end position="173"/>
    </location>
</feature>
<dbReference type="Pfam" id="PF13520">
    <property type="entry name" value="AA_permease_2"/>
    <property type="match status" value="1"/>
</dbReference>
<keyword evidence="4 5" id="KW-0472">Membrane</keyword>
<evidence type="ECO:0000256" key="3">
    <source>
        <dbReference type="ARBA" id="ARBA00022989"/>
    </source>
</evidence>
<keyword evidence="3 5" id="KW-1133">Transmembrane helix</keyword>
<feature type="transmembrane region" description="Helical" evidence="5">
    <location>
        <begin position="415"/>
        <end position="438"/>
    </location>
</feature>
<evidence type="ECO:0000313" key="7">
    <source>
        <dbReference type="Proteomes" id="UP000298460"/>
    </source>
</evidence>
<gene>
    <name evidence="6" type="ORF">E4K67_21620</name>
</gene>
<evidence type="ECO:0000313" key="6">
    <source>
        <dbReference type="EMBL" id="TGE36131.1"/>
    </source>
</evidence>
<dbReference type="InterPro" id="IPR053153">
    <property type="entry name" value="APC_K+_Transporter"/>
</dbReference>
<dbReference type="GO" id="GO:0016020">
    <property type="term" value="C:membrane"/>
    <property type="evidence" value="ECO:0007669"/>
    <property type="project" value="UniProtKB-SubCell"/>
</dbReference>
<feature type="transmembrane region" description="Helical" evidence="5">
    <location>
        <begin position="383"/>
        <end position="403"/>
    </location>
</feature>
<feature type="transmembrane region" description="Helical" evidence="5">
    <location>
        <begin position="444"/>
        <end position="462"/>
    </location>
</feature>
<dbReference type="AlphaFoldDB" id="A0A4Z0QZA0"/>
<organism evidence="6 7">
    <name type="scientific">Desulfosporosinus fructosivorans</name>
    <dbReference type="NCBI Taxonomy" id="2018669"/>
    <lineage>
        <taxon>Bacteria</taxon>
        <taxon>Bacillati</taxon>
        <taxon>Bacillota</taxon>
        <taxon>Clostridia</taxon>
        <taxon>Eubacteriales</taxon>
        <taxon>Desulfitobacteriaceae</taxon>
        <taxon>Desulfosporosinus</taxon>
    </lineage>
</organism>
<name>A0A4Z0QZA0_9FIRM</name>
<dbReference type="OrthoDB" id="9759676at2"/>
<dbReference type="PANTHER" id="PTHR47704">
    <property type="entry name" value="POTASSIUM TRANSPORTER KIMA"/>
    <property type="match status" value="1"/>
</dbReference>